<sequence length="361" mass="41817">MKPLKKLPAGSETIRVFEDVDTWDEKIIGNGRQRAKIDPRIAGKIDVTSDDWEKPYVPDKQEDPLGIFSNPKLPQDDPVLVEYIRQRVLVPPSKMDYNLQRPEIRDPSEEEATTKFMMPAGSETIRVFEDVDTWDEKIIGNGRQRAKIDPRIAGKIDVTSDDWEKPYVPDKQEDPLGIFSNPKLPQDDPVLVEYIRQRVLLPPSKMDYNLQRPEIRDPSEEEATTKFMMSLLDSNLHSHHEKVRRGRNGESKNDTGQRVFFEAGALDGEIASRTLFLERFKGWTGLTVEMTLPNIKRYLAKHRKAWFAPVCLSPEPRPVKKQMRFAYDPKDPWLERTGTINKHKFDVADKRVLSSRLYIYT</sequence>
<dbReference type="EMBL" id="OA885270">
    <property type="protein sequence ID" value="CAD7281844.1"/>
    <property type="molecule type" value="Genomic_DNA"/>
</dbReference>
<evidence type="ECO:0000313" key="1">
    <source>
        <dbReference type="EMBL" id="CAD7281844.1"/>
    </source>
</evidence>
<dbReference type="GO" id="GO:0005794">
    <property type="term" value="C:Golgi apparatus"/>
    <property type="evidence" value="ECO:0007669"/>
    <property type="project" value="TreeGrafter"/>
</dbReference>
<organism evidence="1">
    <name type="scientific">Notodromas monacha</name>
    <dbReference type="NCBI Taxonomy" id="399045"/>
    <lineage>
        <taxon>Eukaryota</taxon>
        <taxon>Metazoa</taxon>
        <taxon>Ecdysozoa</taxon>
        <taxon>Arthropoda</taxon>
        <taxon>Crustacea</taxon>
        <taxon>Oligostraca</taxon>
        <taxon>Ostracoda</taxon>
        <taxon>Podocopa</taxon>
        <taxon>Podocopida</taxon>
        <taxon>Cypridocopina</taxon>
        <taxon>Cypridoidea</taxon>
        <taxon>Cyprididae</taxon>
        <taxon>Notodromas</taxon>
    </lineage>
</organism>
<dbReference type="OrthoDB" id="6357215at2759"/>
<dbReference type="PANTHER" id="PTHR34009:SF2">
    <property type="entry name" value="PROTEIN STAR"/>
    <property type="match status" value="1"/>
</dbReference>
<feature type="non-terminal residue" evidence="1">
    <location>
        <position position="361"/>
    </location>
</feature>
<dbReference type="GO" id="GO:0005886">
    <property type="term" value="C:plasma membrane"/>
    <property type="evidence" value="ECO:0007669"/>
    <property type="project" value="TreeGrafter"/>
</dbReference>
<dbReference type="EMBL" id="CAJPEX010003233">
    <property type="protein sequence ID" value="CAG0921996.1"/>
    <property type="molecule type" value="Genomic_DNA"/>
</dbReference>
<dbReference type="InterPro" id="IPR053202">
    <property type="entry name" value="EGF_Rcpt_Signaling_Reg"/>
</dbReference>
<dbReference type="PANTHER" id="PTHR34009">
    <property type="entry name" value="PROTEIN STAR"/>
    <property type="match status" value="1"/>
</dbReference>
<dbReference type="AlphaFoldDB" id="A0A7R9BUH5"/>
<keyword evidence="2" id="KW-1185">Reference proteome</keyword>
<accession>A0A7R9BUH5</accession>
<name>A0A7R9BUH5_9CRUS</name>
<dbReference type="GO" id="GO:0031902">
    <property type="term" value="C:late endosome membrane"/>
    <property type="evidence" value="ECO:0007669"/>
    <property type="project" value="TreeGrafter"/>
</dbReference>
<reference evidence="1" key="1">
    <citation type="submission" date="2020-11" db="EMBL/GenBank/DDBJ databases">
        <authorList>
            <person name="Tran Van P."/>
        </authorList>
    </citation>
    <scope>NUCLEOTIDE SEQUENCE</scope>
</reference>
<proteinExistence type="predicted"/>
<gene>
    <name evidence="1" type="ORF">NMOB1V02_LOCUS9480</name>
</gene>
<evidence type="ECO:0000313" key="2">
    <source>
        <dbReference type="Proteomes" id="UP000678499"/>
    </source>
</evidence>
<dbReference type="GO" id="GO:0016197">
    <property type="term" value="P:endosomal transport"/>
    <property type="evidence" value="ECO:0007669"/>
    <property type="project" value="TreeGrafter"/>
</dbReference>
<dbReference type="GO" id="GO:0005789">
    <property type="term" value="C:endoplasmic reticulum membrane"/>
    <property type="evidence" value="ECO:0007669"/>
    <property type="project" value="TreeGrafter"/>
</dbReference>
<dbReference type="GO" id="GO:0006888">
    <property type="term" value="P:endoplasmic reticulum to Golgi vesicle-mediated transport"/>
    <property type="evidence" value="ECO:0007669"/>
    <property type="project" value="TreeGrafter"/>
</dbReference>
<protein>
    <submittedName>
        <fullName evidence="1">Uncharacterized protein</fullName>
    </submittedName>
</protein>
<dbReference type="Proteomes" id="UP000678499">
    <property type="component" value="Unassembled WGS sequence"/>
</dbReference>